<dbReference type="PANTHER" id="PTHR47829:SF1">
    <property type="entry name" value="HAD FAMILY PHOSPHATASE"/>
    <property type="match status" value="1"/>
</dbReference>
<proteinExistence type="predicted"/>
<comment type="caution">
    <text evidence="2">The sequence shown here is derived from an EMBL/GenBank/DDBJ whole genome shotgun (WGS) entry which is preliminary data.</text>
</comment>
<dbReference type="Proteomes" id="UP000757232">
    <property type="component" value="Unassembled WGS sequence"/>
</dbReference>
<dbReference type="InterPro" id="IPR023214">
    <property type="entry name" value="HAD_sf"/>
</dbReference>
<evidence type="ECO:0000256" key="1">
    <source>
        <dbReference type="SAM" id="MobiDB-lite"/>
    </source>
</evidence>
<protein>
    <submittedName>
        <fullName evidence="2">HAD-like protein</fullName>
    </submittedName>
</protein>
<dbReference type="PRINTS" id="PR00413">
    <property type="entry name" value="HADHALOGNASE"/>
</dbReference>
<dbReference type="Gene3D" id="3.40.50.1000">
    <property type="entry name" value="HAD superfamily/HAD-like"/>
    <property type="match status" value="1"/>
</dbReference>
<dbReference type="OrthoDB" id="1694274at2759"/>
<dbReference type="InterPro" id="IPR006439">
    <property type="entry name" value="HAD-SF_hydro_IA"/>
</dbReference>
<keyword evidence="3" id="KW-1185">Reference proteome</keyword>
<dbReference type="SUPFAM" id="SSF56784">
    <property type="entry name" value="HAD-like"/>
    <property type="match status" value="1"/>
</dbReference>
<dbReference type="AlphaFoldDB" id="A0A9Q5HQN4"/>
<feature type="compositionally biased region" description="Basic and acidic residues" evidence="1">
    <location>
        <begin position="219"/>
        <end position="239"/>
    </location>
</feature>
<evidence type="ECO:0000313" key="2">
    <source>
        <dbReference type="EMBL" id="OCB84223.1"/>
    </source>
</evidence>
<dbReference type="InterPro" id="IPR052898">
    <property type="entry name" value="ACAD10-like"/>
</dbReference>
<dbReference type="NCBIfam" id="TIGR01509">
    <property type="entry name" value="HAD-SF-IA-v3"/>
    <property type="match status" value="1"/>
</dbReference>
<dbReference type="PANTHER" id="PTHR47829">
    <property type="entry name" value="HYDROLASE, PUTATIVE (AFU_ORTHOLOGUE AFUA_1G12880)-RELATED"/>
    <property type="match status" value="1"/>
</dbReference>
<reference evidence="2" key="1">
    <citation type="submission" date="2016-06" db="EMBL/GenBank/DDBJ databases">
        <title>Draft Genome sequence of the fungus Inonotus baumii.</title>
        <authorList>
            <person name="Zhu H."/>
            <person name="Lin W."/>
        </authorList>
    </citation>
    <scope>NUCLEOTIDE SEQUENCE</scope>
    <source>
        <strain evidence="2">821</strain>
    </source>
</reference>
<name>A0A9Q5HQN4_SANBA</name>
<dbReference type="InterPro" id="IPR019002">
    <property type="entry name" value="Ribosome_biogenesis_Nop16"/>
</dbReference>
<dbReference type="EMBL" id="LNZH02000216">
    <property type="protein sequence ID" value="OCB84223.1"/>
    <property type="molecule type" value="Genomic_DNA"/>
</dbReference>
<evidence type="ECO:0000313" key="3">
    <source>
        <dbReference type="Proteomes" id="UP000757232"/>
    </source>
</evidence>
<accession>A0A9Q5HQN4</accession>
<organism evidence="2 3">
    <name type="scientific">Sanghuangporus baumii</name>
    <name type="common">Phellinus baumii</name>
    <dbReference type="NCBI Taxonomy" id="108892"/>
    <lineage>
        <taxon>Eukaryota</taxon>
        <taxon>Fungi</taxon>
        <taxon>Dikarya</taxon>
        <taxon>Basidiomycota</taxon>
        <taxon>Agaricomycotina</taxon>
        <taxon>Agaricomycetes</taxon>
        <taxon>Hymenochaetales</taxon>
        <taxon>Hymenochaetaceae</taxon>
        <taxon>Sanghuangporus</taxon>
    </lineage>
</organism>
<dbReference type="GO" id="GO:0016791">
    <property type="term" value="F:phosphatase activity"/>
    <property type="evidence" value="ECO:0007669"/>
    <property type="project" value="UniProtKB-ARBA"/>
</dbReference>
<dbReference type="InterPro" id="IPR036412">
    <property type="entry name" value="HAD-like_sf"/>
</dbReference>
<feature type="region of interest" description="Disordered" evidence="1">
    <location>
        <begin position="202"/>
        <end position="261"/>
    </location>
</feature>
<gene>
    <name evidence="2" type="ORF">A7U60_g8900</name>
</gene>
<sequence>MEVNLHYQLLPPIACPELPGNIQIDGRDLFGRMMRESSVFDENMVEAIRRIRAAKRWRVIALTNNYSKAEETLSHLDAESPHGRIDGPDFDLNRERAFLGWTEGATPPKLRALFDDFCDSSTFGMRKPDPEFYLLACRRNGVQPNECVFLDDLGMNLKMARELGMKTIPIKGPKALQDAWDKRKTVRQNYAAFGLVHTLSPTDSGGRDMSRPASAVSRRITDARPEEDRTELAKEKRTAGNETSTNTLHDQKKGGKLPRGFGRIIRDDSGTIVDMVLAEEEVSDREEVAKDKDFEIGSSSGQTEKLVDPPNTRWLLVDRGREGDPENEDAKELLEALEAASKAGAKRTRTTSVGEMKYLTRLVETYGTDYDAMSLDRKRNVNQYSAGQLKRAIERANVGE</sequence>
<dbReference type="Pfam" id="PF09420">
    <property type="entry name" value="Nop16"/>
    <property type="match status" value="1"/>
</dbReference>